<name>A0A7U6GKS9_9GAMM</name>
<keyword evidence="3" id="KW-0597">Phosphoprotein</keyword>
<dbReference type="KEGG" id="tbn:TBH_C2435"/>
<evidence type="ECO:0000256" key="3">
    <source>
        <dbReference type="ARBA" id="ARBA00022553"/>
    </source>
</evidence>
<dbReference type="InterPro" id="IPR011712">
    <property type="entry name" value="Sig_transdc_His_kin_sub3_dim/P"/>
</dbReference>
<keyword evidence="9" id="KW-0997">Cell inner membrane</keyword>
<evidence type="ECO:0000256" key="5">
    <source>
        <dbReference type="ARBA" id="ARBA00022741"/>
    </source>
</evidence>
<dbReference type="AlphaFoldDB" id="A0A7U6GKS9"/>
<dbReference type="RefSeq" id="WP_041068864.1">
    <property type="nucleotide sequence ID" value="NZ_AP012273.1"/>
</dbReference>
<proteinExistence type="predicted"/>
<dbReference type="SUPFAM" id="SSF55781">
    <property type="entry name" value="GAF domain-like"/>
    <property type="match status" value="1"/>
</dbReference>
<evidence type="ECO:0000313" key="14">
    <source>
        <dbReference type="Proteomes" id="UP000031631"/>
    </source>
</evidence>
<dbReference type="SMART" id="SM00387">
    <property type="entry name" value="HATPase_c"/>
    <property type="match status" value="1"/>
</dbReference>
<accession>A0A7U6GKS9</accession>
<evidence type="ECO:0000259" key="11">
    <source>
        <dbReference type="PROSITE" id="PS50109"/>
    </source>
</evidence>
<evidence type="ECO:0000256" key="8">
    <source>
        <dbReference type="ARBA" id="ARBA00023012"/>
    </source>
</evidence>
<feature type="transmembrane region" description="Helical" evidence="10">
    <location>
        <begin position="57"/>
        <end position="77"/>
    </location>
</feature>
<dbReference type="Pfam" id="PF02518">
    <property type="entry name" value="HATPase_c"/>
    <property type="match status" value="1"/>
</dbReference>
<gene>
    <name evidence="13" type="ORF">TBH_C2435</name>
</gene>
<dbReference type="Pfam" id="PF07730">
    <property type="entry name" value="HisKA_3"/>
    <property type="match status" value="1"/>
</dbReference>
<dbReference type="PIRSF" id="PIRSF003167">
    <property type="entry name" value="STHK_NarX/NarQ"/>
    <property type="match status" value="1"/>
</dbReference>
<dbReference type="InterPro" id="IPR005467">
    <property type="entry name" value="His_kinase_dom"/>
</dbReference>
<keyword evidence="4 9" id="KW-0808">Transferase</keyword>
<feature type="domain" description="HAMP" evidence="12">
    <location>
        <begin position="81"/>
        <end position="133"/>
    </location>
</feature>
<dbReference type="SUPFAM" id="SSF55874">
    <property type="entry name" value="ATPase domain of HSP90 chaperone/DNA topoisomerase II/histidine kinase"/>
    <property type="match status" value="1"/>
</dbReference>
<evidence type="ECO:0000256" key="4">
    <source>
        <dbReference type="ARBA" id="ARBA00022679"/>
    </source>
</evidence>
<dbReference type="InterPro" id="IPR036890">
    <property type="entry name" value="HATPase_C_sf"/>
</dbReference>
<dbReference type="PROSITE" id="PS50109">
    <property type="entry name" value="HIS_KIN"/>
    <property type="match status" value="1"/>
</dbReference>
<dbReference type="Gene3D" id="3.30.450.40">
    <property type="match status" value="1"/>
</dbReference>
<evidence type="ECO:0000313" key="13">
    <source>
        <dbReference type="EMBL" id="BAO45344.1"/>
    </source>
</evidence>
<keyword evidence="10" id="KW-1133">Transmembrane helix</keyword>
<dbReference type="EMBL" id="AP012273">
    <property type="protein sequence ID" value="BAO45344.1"/>
    <property type="molecule type" value="Genomic_DNA"/>
</dbReference>
<keyword evidence="5 9" id="KW-0547">Nucleotide-binding</keyword>
<evidence type="ECO:0000256" key="2">
    <source>
        <dbReference type="ARBA" id="ARBA00004370"/>
    </source>
</evidence>
<dbReference type="Gene3D" id="3.30.565.10">
    <property type="entry name" value="Histidine kinase-like ATPase, C-terminal domain"/>
    <property type="match status" value="1"/>
</dbReference>
<organism evidence="13 14">
    <name type="scientific">Thiolapillus brandeum</name>
    <dbReference type="NCBI Taxonomy" id="1076588"/>
    <lineage>
        <taxon>Bacteria</taxon>
        <taxon>Pseudomonadati</taxon>
        <taxon>Pseudomonadota</taxon>
        <taxon>Gammaproteobacteria</taxon>
        <taxon>Chromatiales</taxon>
        <taxon>Sedimenticolaceae</taxon>
        <taxon>Thiolapillus</taxon>
    </lineage>
</organism>
<evidence type="ECO:0000256" key="1">
    <source>
        <dbReference type="ARBA" id="ARBA00000085"/>
    </source>
</evidence>
<dbReference type="GO" id="GO:0005524">
    <property type="term" value="F:ATP binding"/>
    <property type="evidence" value="ECO:0007669"/>
    <property type="project" value="UniProtKB-UniRule"/>
</dbReference>
<dbReference type="InterPro" id="IPR016380">
    <property type="entry name" value="Sig_transdc_His_kin_NarX/NarQ"/>
</dbReference>
<dbReference type="OrthoDB" id="9811306at2"/>
<dbReference type="PANTHER" id="PTHR24421">
    <property type="entry name" value="NITRATE/NITRITE SENSOR PROTEIN NARX-RELATED"/>
    <property type="match status" value="1"/>
</dbReference>
<keyword evidence="9" id="KW-1003">Cell membrane</keyword>
<sequence length="540" mass="59919">MALKYNAAREEPVPPSIRQLLRTGHLLLPLCLLCAAALLLAVVTLKGLLDQQLQGAGLWLLGAAVMLILAGLAATLWQLNRQVLGPLVALENSVARLSQGEPGASLPNADTGVFTTMVQDIDSISEELMDLYEDMDSRVARHTTRMAQKTASLKILYDVAATVNQVEDLDELLVRFLRVLKEMVNGLAISARVVQLGGRMRLVGAIGLNDRLQREAELLPLEICQCGMPLSPGDICCEHEGRWCREQLGRTMFTPEEVELISVPLEYHGDVLGQYDIYVERPGVSDREDILELLETVGSHLGVAVAKQLSDENARRLSIYEERNALAHELHDSLAQTLASLRYQVRMMEDSLQQQDRVCQVVAGDLERIRNGVDEAHTELRELLNSFRASIDGRDLSSALGKLVQRFSSETGIATYYQQECTQMKLSSTEEMQMLRIVQEALANTRKHADAHTVRVLLTCRGGLYTLLVEDDGVGFEGAAREGHPGEHIGLSIMEERARRLGGELRIESEVGEGTRVELLYHPQAPRRDIDDKWIKEPPG</sequence>
<dbReference type="GO" id="GO:0000155">
    <property type="term" value="F:phosphorelay sensor kinase activity"/>
    <property type="evidence" value="ECO:0007669"/>
    <property type="project" value="UniProtKB-UniRule"/>
</dbReference>
<dbReference type="EC" id="2.7.13.3" evidence="9"/>
<evidence type="ECO:0000256" key="10">
    <source>
        <dbReference type="SAM" id="Phobius"/>
    </source>
</evidence>
<keyword evidence="10" id="KW-0812">Transmembrane</keyword>
<dbReference type="InterPro" id="IPR003594">
    <property type="entry name" value="HATPase_dom"/>
</dbReference>
<dbReference type="PANTHER" id="PTHR24421:SF10">
    <property type="entry name" value="NITRATE_NITRITE SENSOR PROTEIN NARQ"/>
    <property type="match status" value="1"/>
</dbReference>
<evidence type="ECO:0000259" key="12">
    <source>
        <dbReference type="PROSITE" id="PS50885"/>
    </source>
</evidence>
<keyword evidence="7 9" id="KW-0067">ATP-binding</keyword>
<evidence type="ECO:0000256" key="7">
    <source>
        <dbReference type="ARBA" id="ARBA00022840"/>
    </source>
</evidence>
<reference evidence="13 14" key="1">
    <citation type="journal article" date="2014" name="PLoS ONE">
        <title>Physiological and genomic features of a novel sulfur-oxidizing gammaproteobacterium belonging to a previously uncultivated symbiotic lineage isolated from a hydrothermal vent.</title>
        <authorList>
            <person name="Nunoura T."/>
            <person name="Takaki Y."/>
            <person name="Kazama H."/>
            <person name="Kakuta J."/>
            <person name="Shimamura S."/>
            <person name="Makita H."/>
            <person name="Hirai M."/>
            <person name="Miyazaki M."/>
            <person name="Takai K."/>
        </authorList>
    </citation>
    <scope>NUCLEOTIDE SEQUENCE [LARGE SCALE GENOMIC DNA]</scope>
    <source>
        <strain evidence="13 14">Hiromi1</strain>
    </source>
</reference>
<keyword evidence="14" id="KW-1185">Reference proteome</keyword>
<dbReference type="GO" id="GO:0046983">
    <property type="term" value="F:protein dimerization activity"/>
    <property type="evidence" value="ECO:0007669"/>
    <property type="project" value="UniProtKB-UniRule"/>
</dbReference>
<dbReference type="GO" id="GO:0005886">
    <property type="term" value="C:plasma membrane"/>
    <property type="evidence" value="ECO:0007669"/>
    <property type="project" value="UniProtKB-SubCell"/>
</dbReference>
<comment type="catalytic activity">
    <reaction evidence="1 9">
        <text>ATP + protein L-histidine = ADP + protein N-phospho-L-histidine.</text>
        <dbReference type="EC" id="2.7.13.3"/>
    </reaction>
</comment>
<dbReference type="Proteomes" id="UP000031631">
    <property type="component" value="Chromosome"/>
</dbReference>
<dbReference type="Gene3D" id="1.20.5.1930">
    <property type="match status" value="1"/>
</dbReference>
<keyword evidence="9 10" id="KW-0472">Membrane</keyword>
<keyword evidence="8 9" id="KW-0902">Two-component regulatory system</keyword>
<keyword evidence="6 9" id="KW-0418">Kinase</keyword>
<feature type="transmembrane region" description="Helical" evidence="10">
    <location>
        <begin position="26"/>
        <end position="45"/>
    </location>
</feature>
<dbReference type="CDD" id="cd16917">
    <property type="entry name" value="HATPase_UhpB-NarQ-NarX-like"/>
    <property type="match status" value="1"/>
</dbReference>
<evidence type="ECO:0000256" key="9">
    <source>
        <dbReference type="PIRNR" id="PIRNR003167"/>
    </source>
</evidence>
<protein>
    <recommendedName>
        <fullName evidence="9">Sensor protein</fullName>
        <ecNumber evidence="9">2.7.13.3</ecNumber>
    </recommendedName>
</protein>
<dbReference type="InterPro" id="IPR029016">
    <property type="entry name" value="GAF-like_dom_sf"/>
</dbReference>
<dbReference type="InterPro" id="IPR050482">
    <property type="entry name" value="Sensor_HK_TwoCompSys"/>
</dbReference>
<evidence type="ECO:0000256" key="6">
    <source>
        <dbReference type="ARBA" id="ARBA00022777"/>
    </source>
</evidence>
<dbReference type="PROSITE" id="PS50885">
    <property type="entry name" value="HAMP"/>
    <property type="match status" value="1"/>
</dbReference>
<feature type="domain" description="Histidine kinase" evidence="11">
    <location>
        <begin position="325"/>
        <end position="525"/>
    </location>
</feature>
<comment type="subcellular location">
    <subcellularLocation>
        <location evidence="9">Cell inner membrane</location>
    </subcellularLocation>
    <subcellularLocation>
        <location evidence="2">Membrane</location>
    </subcellularLocation>
</comment>
<dbReference type="InterPro" id="IPR003660">
    <property type="entry name" value="HAMP_dom"/>
</dbReference>